<evidence type="ECO:0000313" key="4">
    <source>
        <dbReference type="EMBL" id="PPB79649.1"/>
    </source>
</evidence>
<keyword evidence="1 4" id="KW-0808">Transferase</keyword>
<reference evidence="4 5" key="1">
    <citation type="submission" date="2018-01" db="EMBL/GenBank/DDBJ databases">
        <title>Genomic Encyclopedia of Archaeal and Bacterial Type Strains, Phase II (KMG-II): from individual species to whole genera.</title>
        <authorList>
            <person name="Goeker M."/>
        </authorList>
    </citation>
    <scope>NUCLEOTIDE SEQUENCE [LARGE SCALE GENOMIC DNA]</scope>
    <source>
        <strain evidence="4 5">DSM 12048</strain>
    </source>
</reference>
<dbReference type="SUPFAM" id="SSF51161">
    <property type="entry name" value="Trimeric LpxA-like enzymes"/>
    <property type="match status" value="1"/>
</dbReference>
<name>A0A2S5JE07_9RHOB</name>
<dbReference type="InterPro" id="IPR011004">
    <property type="entry name" value="Trimer_LpxA-like_sf"/>
</dbReference>
<dbReference type="PANTHER" id="PTHR23416">
    <property type="entry name" value="SIALIC ACID SYNTHASE-RELATED"/>
    <property type="match status" value="1"/>
</dbReference>
<keyword evidence="5" id="KW-1185">Reference proteome</keyword>
<dbReference type="InterPro" id="IPR018357">
    <property type="entry name" value="Hexapep_transf_CS"/>
</dbReference>
<dbReference type="OrthoDB" id="9815592at2"/>
<keyword evidence="2" id="KW-0677">Repeat</keyword>
<dbReference type="CDD" id="cd04647">
    <property type="entry name" value="LbH_MAT_like"/>
    <property type="match status" value="1"/>
</dbReference>
<keyword evidence="3" id="KW-0012">Acyltransferase</keyword>
<proteinExistence type="predicted"/>
<gene>
    <name evidence="4" type="ORF">LV82_02666</name>
</gene>
<dbReference type="Gene3D" id="2.160.10.10">
    <property type="entry name" value="Hexapeptide repeat proteins"/>
    <property type="match status" value="1"/>
</dbReference>
<dbReference type="InterPro" id="IPR001451">
    <property type="entry name" value="Hexapep"/>
</dbReference>
<dbReference type="Proteomes" id="UP000239736">
    <property type="component" value="Unassembled WGS sequence"/>
</dbReference>
<sequence length="187" mass="20103">MSTPHPHKRRLSRGQRFLRLIGASLDPRAWAHVIKVVNYYNYTHVAELRKITRRGRQNISPTASLANGHNIELGDRVSIGANTCLWAGPGTARIVVGDDALIATSVMITAANYRFDDGSPVTAQSMDESDIHIGRDVWIGHGAIILPGVRIGDGAVIAAGAVVTRDVAPMAVVGGNPARLIRMRRSG</sequence>
<dbReference type="Pfam" id="PF14602">
    <property type="entry name" value="Hexapep_2"/>
    <property type="match status" value="1"/>
</dbReference>
<dbReference type="GO" id="GO:0016746">
    <property type="term" value="F:acyltransferase activity"/>
    <property type="evidence" value="ECO:0007669"/>
    <property type="project" value="UniProtKB-KW"/>
</dbReference>
<dbReference type="PROSITE" id="PS00101">
    <property type="entry name" value="HEXAPEP_TRANSFERASES"/>
    <property type="match status" value="1"/>
</dbReference>
<dbReference type="AlphaFoldDB" id="A0A2S5JE07"/>
<dbReference type="InterPro" id="IPR051159">
    <property type="entry name" value="Hexapeptide_acetyltransf"/>
</dbReference>
<evidence type="ECO:0000256" key="1">
    <source>
        <dbReference type="ARBA" id="ARBA00022679"/>
    </source>
</evidence>
<evidence type="ECO:0000313" key="5">
    <source>
        <dbReference type="Proteomes" id="UP000239736"/>
    </source>
</evidence>
<protein>
    <submittedName>
        <fullName evidence="4">Succinyltransferase-like protein</fullName>
    </submittedName>
</protein>
<comment type="caution">
    <text evidence="4">The sequence shown here is derived from an EMBL/GenBank/DDBJ whole genome shotgun (WGS) entry which is preliminary data.</text>
</comment>
<evidence type="ECO:0000256" key="2">
    <source>
        <dbReference type="ARBA" id="ARBA00022737"/>
    </source>
</evidence>
<organism evidence="4 5">
    <name type="scientific">Albidovulum inexpectatum</name>
    <dbReference type="NCBI Taxonomy" id="196587"/>
    <lineage>
        <taxon>Bacteria</taxon>
        <taxon>Pseudomonadati</taxon>
        <taxon>Pseudomonadota</taxon>
        <taxon>Alphaproteobacteria</taxon>
        <taxon>Rhodobacterales</taxon>
        <taxon>Paracoccaceae</taxon>
        <taxon>Albidovulum</taxon>
    </lineage>
</organism>
<dbReference type="RefSeq" id="WP_104072444.1">
    <property type="nucleotide sequence ID" value="NZ_PRDS01000010.1"/>
</dbReference>
<dbReference type="Pfam" id="PF00132">
    <property type="entry name" value="Hexapep"/>
    <property type="match status" value="1"/>
</dbReference>
<evidence type="ECO:0000256" key="3">
    <source>
        <dbReference type="ARBA" id="ARBA00023315"/>
    </source>
</evidence>
<accession>A0A2S5JE07</accession>
<dbReference type="EMBL" id="PRDS01000010">
    <property type="protein sequence ID" value="PPB79649.1"/>
    <property type="molecule type" value="Genomic_DNA"/>
</dbReference>